<comment type="caution">
    <text evidence="1">The sequence shown here is derived from an EMBL/GenBank/DDBJ whole genome shotgun (WGS) entry which is preliminary data.</text>
</comment>
<gene>
    <name evidence="1" type="ORF">PsorP6_000983</name>
</gene>
<organism evidence="1 2">
    <name type="scientific">Peronosclerospora sorghi</name>
    <dbReference type="NCBI Taxonomy" id="230839"/>
    <lineage>
        <taxon>Eukaryota</taxon>
        <taxon>Sar</taxon>
        <taxon>Stramenopiles</taxon>
        <taxon>Oomycota</taxon>
        <taxon>Peronosporomycetes</taxon>
        <taxon>Peronosporales</taxon>
        <taxon>Peronosporaceae</taxon>
        <taxon>Peronosclerospora</taxon>
    </lineage>
</organism>
<evidence type="ECO:0000313" key="2">
    <source>
        <dbReference type="Proteomes" id="UP001163321"/>
    </source>
</evidence>
<dbReference type="Proteomes" id="UP001163321">
    <property type="component" value="Chromosome 1"/>
</dbReference>
<name>A0ACC0WRN1_9STRA</name>
<accession>A0ACC0WRN1</accession>
<reference evidence="1 2" key="1">
    <citation type="journal article" date="2022" name="bioRxiv">
        <title>The genome of the oomycete Peronosclerospora sorghi, a cosmopolitan pathogen of maize and sorghum, is inflated with dispersed pseudogenes.</title>
        <authorList>
            <person name="Fletcher K."/>
            <person name="Martin F."/>
            <person name="Isakeit T."/>
            <person name="Cavanaugh K."/>
            <person name="Magill C."/>
            <person name="Michelmore R."/>
        </authorList>
    </citation>
    <scope>NUCLEOTIDE SEQUENCE [LARGE SCALE GENOMIC DNA]</scope>
    <source>
        <strain evidence="1">P6</strain>
    </source>
</reference>
<sequence length="156" mass="17650">MRLPTSRELDTMCQSLGADINLEAAIAALHFILTHAAKYDIERADLVEELQQLGFDEPTTQAIAQNYETQRVRIQEQQRAHRFRFPGIKNVDYKVEASSKITWDLKLDQPAVECDVMTTPVRAAPSPALSFDMTKLKFLALYEELSQAQSILHSSV</sequence>
<evidence type="ECO:0000313" key="1">
    <source>
        <dbReference type="EMBL" id="KAI9920641.1"/>
    </source>
</evidence>
<protein>
    <submittedName>
        <fullName evidence="1">Uncharacterized protein</fullName>
    </submittedName>
</protein>
<dbReference type="EMBL" id="CM047580">
    <property type="protein sequence ID" value="KAI9920641.1"/>
    <property type="molecule type" value="Genomic_DNA"/>
</dbReference>
<proteinExistence type="predicted"/>
<keyword evidence="2" id="KW-1185">Reference proteome</keyword>